<feature type="transmembrane region" description="Helical" evidence="16">
    <location>
        <begin position="73"/>
        <end position="93"/>
    </location>
</feature>
<keyword evidence="8 16" id="KW-0547">Nucleotide-binding</keyword>
<feature type="transmembrane region" description="Helical" evidence="16">
    <location>
        <begin position="665"/>
        <end position="688"/>
    </location>
</feature>
<sequence length="689" mass="72839">MNMKEVLPIPSSAPKAGGYSAALFYRAWVDSLKKFDPRLQIRNPVMFVVWIGTWITAALTVDPSLFGPSHGGVVYNGTVTLILLVTLWFANFAEALAEGRGKAKASSLRHTTVELGARRLLANGTFENVSALELQLGDRIQVEKEELIPIDGEVVSGAAYVDESMITGESAPVIKEPGSDVASTVTGGTRVLSNALVIKVTVLPGNTFLDRMIHLVEGARRQKTPNEIALTVLLSVLTLIFVIVVAAIAPVAVYLHAQINVADLVALTVALIPTTIGALLSTIGIAGIDRTMRFNMLATSGKAVEAAGDVNTLILDKTGTITIGNRQATACVAVEKHEQRQLLQAAYLASLFDSTPEGQSTVAFALQGGAHPEPQQEDAAGTDFSAQTRMSGTDMPDGRVIRKGAVDAVIKYVQSTYNTAPPPDLHRLAESIALRGATPLAVAVNGEILGIIALSDVLKPGIRQRAIQLRAMGIRTVMVTGDNPTTASVIAAEAGLDNYIAEAKPEDKLTLIRHEQALGHLVAMSGDGTNDAPALAQADVGVAMYTGTMPAKEASNVIDLDSDPTKLLELVAIGKQMLITRGALTTFSIANDVAKYFAILPALFITALPGLASLNIMHLATPQSAILSALIFNALIIPALIPLALRGVRFIPKNAEAMFYRNLLIYGGGGLIAPFIGIKLIDFCLSLAM</sequence>
<dbReference type="InterPro" id="IPR018303">
    <property type="entry name" value="ATPase_P-typ_P_site"/>
</dbReference>
<dbReference type="NCBIfam" id="TIGR01497">
    <property type="entry name" value="kdpB"/>
    <property type="match status" value="1"/>
</dbReference>
<dbReference type="PROSITE" id="PS00154">
    <property type="entry name" value="ATPASE_E1_E2"/>
    <property type="match status" value="1"/>
</dbReference>
<organism evidence="18 19">
    <name type="scientific">Serratia marcescens</name>
    <dbReference type="NCBI Taxonomy" id="615"/>
    <lineage>
        <taxon>Bacteria</taxon>
        <taxon>Pseudomonadati</taxon>
        <taxon>Pseudomonadota</taxon>
        <taxon>Gammaproteobacteria</taxon>
        <taxon>Enterobacterales</taxon>
        <taxon>Yersiniaceae</taxon>
        <taxon>Serratia</taxon>
    </lineage>
</organism>
<feature type="transmembrane region" description="Helical" evidence="16">
    <location>
        <begin position="228"/>
        <end position="252"/>
    </location>
</feature>
<feature type="active site" description="4-aspartylphosphate intermediate" evidence="16">
    <location>
        <position position="316"/>
    </location>
</feature>
<dbReference type="SUPFAM" id="SSF56784">
    <property type="entry name" value="HAD-like"/>
    <property type="match status" value="1"/>
</dbReference>
<evidence type="ECO:0000256" key="16">
    <source>
        <dbReference type="HAMAP-Rule" id="MF_00285"/>
    </source>
</evidence>
<evidence type="ECO:0000256" key="7">
    <source>
        <dbReference type="ARBA" id="ARBA00022723"/>
    </source>
</evidence>
<reference evidence="18 19" key="1">
    <citation type="submission" date="2016-09" db="EMBL/GenBank/DDBJ databases">
        <title>Serratia marcescens MSU-97 and epiphytic antimycotic-producing bacteria.</title>
        <authorList>
            <person name="Matilla M.A."/>
        </authorList>
    </citation>
    <scope>NUCLEOTIDE SEQUENCE [LARGE SCALE GENOMIC DNA]</scope>
    <source>
        <strain evidence="18 19">MSU-97</strain>
    </source>
</reference>
<dbReference type="Pfam" id="PF00702">
    <property type="entry name" value="Hydrolase"/>
    <property type="match status" value="1"/>
</dbReference>
<keyword evidence="5 16" id="KW-0597">Phosphoprotein</keyword>
<dbReference type="Pfam" id="PF00122">
    <property type="entry name" value="E1-E2_ATPase"/>
    <property type="match status" value="1"/>
</dbReference>
<keyword evidence="11 16" id="KW-0630">Potassium</keyword>
<dbReference type="AlphaFoldDB" id="A0A1Q4P530"/>
<evidence type="ECO:0000256" key="13">
    <source>
        <dbReference type="ARBA" id="ARBA00022989"/>
    </source>
</evidence>
<dbReference type="SUPFAM" id="SSF81653">
    <property type="entry name" value="Calcium ATPase, transduction domain A"/>
    <property type="match status" value="1"/>
</dbReference>
<dbReference type="InterPro" id="IPR006391">
    <property type="entry name" value="P-type_ATPase_bsu_IA"/>
</dbReference>
<dbReference type="SFLD" id="SFLDF00027">
    <property type="entry name" value="p-type_atpase"/>
    <property type="match status" value="1"/>
</dbReference>
<keyword evidence="6 16" id="KW-0812">Transmembrane</keyword>
<feature type="transmembrane region" description="Helical" evidence="16">
    <location>
        <begin position="625"/>
        <end position="645"/>
    </location>
</feature>
<feature type="binding site" evidence="16">
    <location>
        <begin position="384"/>
        <end position="391"/>
    </location>
    <ligand>
        <name>ATP</name>
        <dbReference type="ChEBI" id="CHEBI:30616"/>
    </ligand>
</feature>
<comment type="caution">
    <text evidence="18">The sequence shown here is derived from an EMBL/GenBank/DDBJ whole genome shotgun (WGS) entry which is preliminary data.</text>
</comment>
<comment type="subunit">
    <text evidence="16">The system is composed of three essential subunits: KdpA, KdpB and KdpC.</text>
</comment>
<keyword evidence="12 16" id="KW-1278">Translocase</keyword>
<evidence type="ECO:0000256" key="14">
    <source>
        <dbReference type="ARBA" id="ARBA00023065"/>
    </source>
</evidence>
<evidence type="ECO:0000256" key="4">
    <source>
        <dbReference type="ARBA" id="ARBA00022538"/>
    </source>
</evidence>
<feature type="transmembrane region" description="Helical" evidence="16">
    <location>
        <begin position="41"/>
        <end position="61"/>
    </location>
</feature>
<evidence type="ECO:0000256" key="15">
    <source>
        <dbReference type="ARBA" id="ARBA00023136"/>
    </source>
</evidence>
<dbReference type="Gene3D" id="3.40.50.1000">
    <property type="entry name" value="HAD superfamily/HAD-like"/>
    <property type="match status" value="1"/>
</dbReference>
<accession>A0A1Q4P530</accession>
<dbReference type="PRINTS" id="PR00119">
    <property type="entry name" value="CATATPASE"/>
</dbReference>
<evidence type="ECO:0000256" key="12">
    <source>
        <dbReference type="ARBA" id="ARBA00022967"/>
    </source>
</evidence>
<evidence type="ECO:0000256" key="1">
    <source>
        <dbReference type="ARBA" id="ARBA00004370"/>
    </source>
</evidence>
<dbReference type="SFLD" id="SFLDG00002">
    <property type="entry name" value="C1.7:_P-type_atpase_like"/>
    <property type="match status" value="1"/>
</dbReference>
<evidence type="ECO:0000256" key="9">
    <source>
        <dbReference type="ARBA" id="ARBA00022840"/>
    </source>
</evidence>
<comment type="similarity">
    <text evidence="16">Belongs to the cation transport ATPase (P-type) (TC 3.A.3) family. Type IA subfamily.</text>
</comment>
<evidence type="ECO:0000259" key="17">
    <source>
        <dbReference type="Pfam" id="PF00122"/>
    </source>
</evidence>
<feature type="transmembrane region" description="Helical" evidence="16">
    <location>
        <begin position="264"/>
        <end position="288"/>
    </location>
</feature>
<dbReference type="InterPro" id="IPR001757">
    <property type="entry name" value="P_typ_ATPase"/>
</dbReference>
<evidence type="ECO:0000313" key="19">
    <source>
        <dbReference type="Proteomes" id="UP000185770"/>
    </source>
</evidence>
<evidence type="ECO:0000256" key="11">
    <source>
        <dbReference type="ARBA" id="ARBA00022958"/>
    </source>
</evidence>
<feature type="transmembrane region" description="Helical" evidence="16">
    <location>
        <begin position="596"/>
        <end position="619"/>
    </location>
</feature>
<comment type="catalytic activity">
    <reaction evidence="16">
        <text>K(+)(out) + ATP + H2O = K(+)(in) + ADP + phosphate + H(+)</text>
        <dbReference type="Rhea" id="RHEA:16777"/>
        <dbReference type="ChEBI" id="CHEBI:15377"/>
        <dbReference type="ChEBI" id="CHEBI:15378"/>
        <dbReference type="ChEBI" id="CHEBI:29103"/>
        <dbReference type="ChEBI" id="CHEBI:30616"/>
        <dbReference type="ChEBI" id="CHEBI:43474"/>
        <dbReference type="ChEBI" id="CHEBI:456216"/>
        <dbReference type="EC" id="7.2.2.6"/>
    </reaction>
</comment>
<dbReference type="GO" id="GO:0000287">
    <property type="term" value="F:magnesium ion binding"/>
    <property type="evidence" value="ECO:0007669"/>
    <property type="project" value="UniProtKB-UniRule"/>
</dbReference>
<dbReference type="SUPFAM" id="SSF81665">
    <property type="entry name" value="Calcium ATPase, transmembrane domain M"/>
    <property type="match status" value="1"/>
</dbReference>
<keyword evidence="13 16" id="KW-1133">Transmembrane helix</keyword>
<dbReference type="GO" id="GO:0016887">
    <property type="term" value="F:ATP hydrolysis activity"/>
    <property type="evidence" value="ECO:0007669"/>
    <property type="project" value="InterPro"/>
</dbReference>
<protein>
    <recommendedName>
        <fullName evidence="16">Potassium-transporting ATPase ATP-binding subunit</fullName>
        <ecNumber evidence="16">7.2.2.6</ecNumber>
    </recommendedName>
    <alternativeName>
        <fullName evidence="16">ATP phosphohydrolase [potassium-transporting] B chain</fullName>
    </alternativeName>
    <alternativeName>
        <fullName evidence="16">Potassium-binding and translocating subunit B</fullName>
    </alternativeName>
    <alternativeName>
        <fullName evidence="16">Potassium-translocating ATPase B chain</fullName>
    </alternativeName>
</protein>
<feature type="binding site" evidence="16">
    <location>
        <position position="531"/>
    </location>
    <ligand>
        <name>Mg(2+)</name>
        <dbReference type="ChEBI" id="CHEBI:18420"/>
    </ligand>
</feature>
<comment type="function">
    <text evidence="16">Part of the high-affinity ATP-driven potassium transport (or Kdp) system, which catalyzes the hydrolysis of ATP coupled with the electrogenic transport of potassium into the cytoplasm. This subunit is responsible for energy coupling to the transport system and for the release of the potassium ions to the cytoplasm.</text>
</comment>
<comment type="subcellular location">
    <subcellularLocation>
        <location evidence="16">Cell membrane</location>
        <topology evidence="16">Multi-pass membrane protein</topology>
    </subcellularLocation>
    <subcellularLocation>
        <location evidence="1">Membrane</location>
    </subcellularLocation>
</comment>
<feature type="binding site" evidence="16">
    <location>
        <position position="357"/>
    </location>
    <ligand>
        <name>ATP</name>
        <dbReference type="ChEBI" id="CHEBI:30616"/>
    </ligand>
</feature>
<keyword evidence="15 16" id="KW-0472">Membrane</keyword>
<evidence type="ECO:0000313" key="18">
    <source>
        <dbReference type="EMBL" id="OKB68291.1"/>
    </source>
</evidence>
<dbReference type="NCBIfam" id="TIGR01494">
    <property type="entry name" value="ATPase_P-type"/>
    <property type="match status" value="2"/>
</dbReference>
<feature type="binding site" evidence="16">
    <location>
        <position position="353"/>
    </location>
    <ligand>
        <name>ATP</name>
        <dbReference type="ChEBI" id="CHEBI:30616"/>
    </ligand>
</feature>
<evidence type="ECO:0000256" key="6">
    <source>
        <dbReference type="ARBA" id="ARBA00022692"/>
    </source>
</evidence>
<dbReference type="InterPro" id="IPR023299">
    <property type="entry name" value="ATPase_P-typ_cyto_dom_N"/>
</dbReference>
<evidence type="ECO:0000256" key="10">
    <source>
        <dbReference type="ARBA" id="ARBA00022842"/>
    </source>
</evidence>
<keyword evidence="3 16" id="KW-1003">Cell membrane</keyword>
<proteinExistence type="inferred from homology"/>
<keyword evidence="7 16" id="KW-0479">Metal-binding</keyword>
<dbReference type="Gene3D" id="2.70.150.10">
    <property type="entry name" value="Calcium-transporting ATPase, cytoplasmic transduction domain A"/>
    <property type="match status" value="1"/>
</dbReference>
<evidence type="ECO:0000256" key="8">
    <source>
        <dbReference type="ARBA" id="ARBA00022741"/>
    </source>
</evidence>
<dbReference type="Gene3D" id="3.40.1110.10">
    <property type="entry name" value="Calcium-transporting ATPase, cytoplasmic domain N"/>
    <property type="match status" value="1"/>
</dbReference>
<dbReference type="InterPro" id="IPR023214">
    <property type="entry name" value="HAD_sf"/>
</dbReference>
<dbReference type="EC" id="7.2.2.6" evidence="16"/>
<evidence type="ECO:0000256" key="5">
    <source>
        <dbReference type="ARBA" id="ARBA00022553"/>
    </source>
</evidence>
<dbReference type="InterPro" id="IPR044492">
    <property type="entry name" value="P_typ_ATPase_HD_dom"/>
</dbReference>
<dbReference type="PANTHER" id="PTHR43743:SF1">
    <property type="entry name" value="POTASSIUM-TRANSPORTING ATPASE ATP-BINDING SUBUNIT"/>
    <property type="match status" value="1"/>
</dbReference>
<feature type="binding site" evidence="16">
    <location>
        <position position="527"/>
    </location>
    <ligand>
        <name>Mg(2+)</name>
        <dbReference type="ChEBI" id="CHEBI:18420"/>
    </ligand>
</feature>
<feature type="domain" description="P-type ATPase A" evidence="17">
    <location>
        <begin position="120"/>
        <end position="217"/>
    </location>
</feature>
<feature type="binding site" evidence="16">
    <location>
        <position position="403"/>
    </location>
    <ligand>
        <name>ATP</name>
        <dbReference type="ChEBI" id="CHEBI:30616"/>
    </ligand>
</feature>
<gene>
    <name evidence="16" type="primary">kdpB</name>
    <name evidence="18" type="ORF">BHU62_02130</name>
</gene>
<dbReference type="InterPro" id="IPR059000">
    <property type="entry name" value="ATPase_P-type_domA"/>
</dbReference>
<dbReference type="GO" id="GO:0005524">
    <property type="term" value="F:ATP binding"/>
    <property type="evidence" value="ECO:0007669"/>
    <property type="project" value="UniProtKB-UniRule"/>
</dbReference>
<dbReference type="InterPro" id="IPR023298">
    <property type="entry name" value="ATPase_P-typ_TM_dom_sf"/>
</dbReference>
<keyword evidence="9 16" id="KW-0067">ATP-binding</keyword>
<evidence type="ECO:0000256" key="3">
    <source>
        <dbReference type="ARBA" id="ARBA00022475"/>
    </source>
</evidence>
<dbReference type="InterPro" id="IPR008250">
    <property type="entry name" value="ATPase_P-typ_transduc_dom_A_sf"/>
</dbReference>
<dbReference type="GO" id="GO:0005886">
    <property type="term" value="C:plasma membrane"/>
    <property type="evidence" value="ECO:0007669"/>
    <property type="project" value="UniProtKB-SubCell"/>
</dbReference>
<dbReference type="Proteomes" id="UP000185770">
    <property type="component" value="Unassembled WGS sequence"/>
</dbReference>
<keyword evidence="2 16" id="KW-0813">Transport</keyword>
<dbReference type="SFLD" id="SFLDS00003">
    <property type="entry name" value="Haloacid_Dehalogenase"/>
    <property type="match status" value="1"/>
</dbReference>
<dbReference type="HAMAP" id="MF_00285">
    <property type="entry name" value="KdpB"/>
    <property type="match status" value="1"/>
</dbReference>
<dbReference type="InterPro" id="IPR036412">
    <property type="entry name" value="HAD-like_sf"/>
</dbReference>
<dbReference type="EMBL" id="MJAO01000002">
    <property type="protein sequence ID" value="OKB68291.1"/>
    <property type="molecule type" value="Genomic_DNA"/>
</dbReference>
<name>A0A1Q4P530_SERMA</name>
<dbReference type="GO" id="GO:0008556">
    <property type="term" value="F:P-type potassium transmembrane transporter activity"/>
    <property type="evidence" value="ECO:0007669"/>
    <property type="project" value="UniProtKB-UniRule"/>
</dbReference>
<keyword evidence="4 16" id="KW-0633">Potassium transport</keyword>
<keyword evidence="14 16" id="KW-0406">Ion transport</keyword>
<dbReference type="PANTHER" id="PTHR43743">
    <property type="entry name" value="POTASSIUM-TRANSPORTING ATPASE ATP-BINDING SUBUNIT"/>
    <property type="match status" value="1"/>
</dbReference>
<dbReference type="OrthoDB" id="9814270at2"/>
<evidence type="ECO:0000256" key="2">
    <source>
        <dbReference type="ARBA" id="ARBA00022448"/>
    </source>
</evidence>
<keyword evidence="10 16" id="KW-0460">Magnesium</keyword>